<evidence type="ECO:0000313" key="1">
    <source>
        <dbReference type="EMBL" id="WZN48376.1"/>
    </source>
</evidence>
<dbReference type="RefSeq" id="WP_341842970.1">
    <property type="nucleotide sequence ID" value="NZ_CP149792.1"/>
</dbReference>
<evidence type="ECO:0000313" key="2">
    <source>
        <dbReference type="Proteomes" id="UP001449657"/>
    </source>
</evidence>
<protein>
    <submittedName>
        <fullName evidence="1">Uncharacterized protein</fullName>
    </submittedName>
</protein>
<dbReference type="EMBL" id="CP150096">
    <property type="protein sequence ID" value="WZN48376.1"/>
    <property type="molecule type" value="Genomic_DNA"/>
</dbReference>
<proteinExistence type="predicted"/>
<name>A0ABZ2Z806_9BACT</name>
<accession>A0ABZ2Z806</accession>
<dbReference type="Proteomes" id="UP001449657">
    <property type="component" value="Chromosome"/>
</dbReference>
<keyword evidence="2" id="KW-1185">Reference proteome</keyword>
<reference evidence="1 2" key="1">
    <citation type="submission" date="2024-03" db="EMBL/GenBank/DDBJ databases">
        <title>Chitinophaga caseinilytica sp. nov., a casein hydrolysing bacterium isolated from forest soil.</title>
        <authorList>
            <person name="Lee D.S."/>
            <person name="Han D.M."/>
            <person name="Baek J.H."/>
            <person name="Choi D.G."/>
            <person name="Jeon J.H."/>
            <person name="Jeon C.O."/>
        </authorList>
    </citation>
    <scope>NUCLEOTIDE SEQUENCE [LARGE SCALE GENOMIC DNA]</scope>
    <source>
        <strain evidence="1 2">KACC 19118</strain>
    </source>
</reference>
<gene>
    <name evidence="1" type="ORF">WJU22_09330</name>
</gene>
<organism evidence="1 2">
    <name type="scientific">Chitinophaga caseinilytica</name>
    <dbReference type="NCBI Taxonomy" id="2267521"/>
    <lineage>
        <taxon>Bacteria</taxon>
        <taxon>Pseudomonadati</taxon>
        <taxon>Bacteroidota</taxon>
        <taxon>Chitinophagia</taxon>
        <taxon>Chitinophagales</taxon>
        <taxon>Chitinophagaceae</taxon>
        <taxon>Chitinophaga</taxon>
    </lineage>
</organism>
<sequence>MKKKTPKFYKPICRWKQLENVRKRIEEEDKDLTPEEAFKSLYEAGLIDENGNEPAWMSDPANFTMRFLRR</sequence>